<dbReference type="Pfam" id="PF07883">
    <property type="entry name" value="Cupin_2"/>
    <property type="match status" value="1"/>
</dbReference>
<name>A0A382GJH9_9ZZZZ</name>
<dbReference type="EMBL" id="UINC01055449">
    <property type="protein sequence ID" value="SVB74331.1"/>
    <property type="molecule type" value="Genomic_DNA"/>
</dbReference>
<gene>
    <name evidence="2" type="ORF">METZ01_LOCUS227185</name>
</gene>
<dbReference type="InterPro" id="IPR013096">
    <property type="entry name" value="Cupin_2"/>
</dbReference>
<dbReference type="Gene3D" id="2.60.120.10">
    <property type="entry name" value="Jelly Rolls"/>
    <property type="match status" value="1"/>
</dbReference>
<evidence type="ECO:0000313" key="2">
    <source>
        <dbReference type="EMBL" id="SVB74331.1"/>
    </source>
</evidence>
<reference evidence="2" key="1">
    <citation type="submission" date="2018-05" db="EMBL/GenBank/DDBJ databases">
        <authorList>
            <person name="Lanie J.A."/>
            <person name="Ng W.-L."/>
            <person name="Kazmierczak K.M."/>
            <person name="Andrzejewski T.M."/>
            <person name="Davidsen T.M."/>
            <person name="Wayne K.J."/>
            <person name="Tettelin H."/>
            <person name="Glass J.I."/>
            <person name="Rusch D."/>
            <person name="Podicherti R."/>
            <person name="Tsui H.-C.T."/>
            <person name="Winkler M.E."/>
        </authorList>
    </citation>
    <scope>NUCLEOTIDE SEQUENCE</scope>
</reference>
<dbReference type="SUPFAM" id="SSF51182">
    <property type="entry name" value="RmlC-like cupins"/>
    <property type="match status" value="1"/>
</dbReference>
<accession>A0A382GJH9</accession>
<organism evidence="2">
    <name type="scientific">marine metagenome</name>
    <dbReference type="NCBI Taxonomy" id="408172"/>
    <lineage>
        <taxon>unclassified sequences</taxon>
        <taxon>metagenomes</taxon>
        <taxon>ecological metagenomes</taxon>
    </lineage>
</organism>
<dbReference type="AlphaFoldDB" id="A0A382GJH9"/>
<sequence length="132" mass="14405">MLRLAAAAIATFILATPVAAQIDPVTGDRSTPLRALGGEGNVDISNATMRNQDEIRVLRVVLEPGGTRAMHAHNDVAYHLFTPISGSMTLLLDEGETVEVLPWHPYFLEGGTIHGFRNDGARRVEIMEVFVR</sequence>
<feature type="domain" description="Cupin type-2" evidence="1">
    <location>
        <begin position="59"/>
        <end position="130"/>
    </location>
</feature>
<dbReference type="InterPro" id="IPR011051">
    <property type="entry name" value="RmlC_Cupin_sf"/>
</dbReference>
<proteinExistence type="predicted"/>
<protein>
    <recommendedName>
        <fullName evidence="1">Cupin type-2 domain-containing protein</fullName>
    </recommendedName>
</protein>
<dbReference type="InterPro" id="IPR014710">
    <property type="entry name" value="RmlC-like_jellyroll"/>
</dbReference>
<evidence type="ECO:0000259" key="1">
    <source>
        <dbReference type="Pfam" id="PF07883"/>
    </source>
</evidence>
<dbReference type="CDD" id="cd02208">
    <property type="entry name" value="cupin_RmlC-like"/>
    <property type="match status" value="1"/>
</dbReference>